<evidence type="ECO:0000313" key="2">
    <source>
        <dbReference type="Proteomes" id="UP000515561"/>
    </source>
</evidence>
<protein>
    <submittedName>
        <fullName evidence="1">Uncharacterized protein</fullName>
    </submittedName>
</protein>
<name>A0A6S6R134_9FIRM</name>
<accession>A0A6S6R134</accession>
<proteinExistence type="predicted"/>
<organism evidence="1 2">
    <name type="scientific">Anaerocolumna cellulosilytica</name>
    <dbReference type="NCBI Taxonomy" id="433286"/>
    <lineage>
        <taxon>Bacteria</taxon>
        <taxon>Bacillati</taxon>
        <taxon>Bacillota</taxon>
        <taxon>Clostridia</taxon>
        <taxon>Lachnospirales</taxon>
        <taxon>Lachnospiraceae</taxon>
        <taxon>Anaerocolumna</taxon>
    </lineage>
</organism>
<sequence>MDNKTYINILTDTLSKKIVVLNELIQITQLQEGYFDDFEANMEFVDESFSSKEKLIHQLNQLDTGFDMVYEHVKEILQKNKQDFKAEINVMQNYIGDITVKSAQLQAIELKNKNKLDLYFMEQKKNIKSFHVNNRTAANYYKNMSNINQEQSFFLDKKK</sequence>
<gene>
    <name evidence="1" type="ORF">acsn021_05100</name>
</gene>
<reference evidence="1 2" key="1">
    <citation type="journal article" date="2016" name="Int. J. Syst. Evol. Microbiol.">
        <title>Descriptions of Anaerotaenia torta gen. nov., sp. nov. and Anaerocolumna cellulosilytica gen. nov., sp. nov. isolated from a methanogenic reactor of cattle waste.</title>
        <authorList>
            <person name="Uek A."/>
            <person name="Ohtaki Y."/>
            <person name="Kaku N."/>
            <person name="Ueki K."/>
        </authorList>
    </citation>
    <scope>NUCLEOTIDE SEQUENCE [LARGE SCALE GENOMIC DNA]</scope>
    <source>
        <strain evidence="1 2">SN021</strain>
    </source>
</reference>
<evidence type="ECO:0000313" key="1">
    <source>
        <dbReference type="EMBL" id="BCJ92941.1"/>
    </source>
</evidence>
<dbReference type="Proteomes" id="UP000515561">
    <property type="component" value="Chromosome"/>
</dbReference>
<keyword evidence="2" id="KW-1185">Reference proteome</keyword>
<dbReference type="EMBL" id="AP023367">
    <property type="protein sequence ID" value="BCJ92941.1"/>
    <property type="molecule type" value="Genomic_DNA"/>
</dbReference>
<dbReference type="AlphaFoldDB" id="A0A6S6R134"/>
<dbReference type="KEGG" id="acel:acsn021_05100"/>
<dbReference type="RefSeq" id="WP_184092639.1">
    <property type="nucleotide sequence ID" value="NZ_AP023367.1"/>
</dbReference>